<accession>A0AAV9X7I0</accession>
<keyword evidence="3" id="KW-1185">Reference proteome</keyword>
<comment type="caution">
    <text evidence="2">The sequence shown here is derived from an EMBL/GenBank/DDBJ whole genome shotgun (WGS) entry which is preliminary data.</text>
</comment>
<evidence type="ECO:0000259" key="1">
    <source>
        <dbReference type="Pfam" id="PF10433"/>
    </source>
</evidence>
<protein>
    <recommendedName>
        <fullName evidence="1">RSE1/DDB1/CPSF1 first beta-propeller domain-containing protein</fullName>
    </recommendedName>
</protein>
<reference evidence="2 3" key="1">
    <citation type="submission" date="2019-10" db="EMBL/GenBank/DDBJ databases">
        <authorList>
            <person name="Palmer J.M."/>
        </authorList>
    </citation>
    <scope>NUCLEOTIDE SEQUENCE [LARGE SCALE GENOMIC DNA]</scope>
    <source>
        <strain evidence="2 3">TWF694</strain>
    </source>
</reference>
<dbReference type="InterPro" id="IPR018846">
    <property type="entry name" value="Beta-prop_RSE1/DDB1/CPSF1_1st"/>
</dbReference>
<dbReference type="InterPro" id="IPR015943">
    <property type="entry name" value="WD40/YVTN_repeat-like_dom_sf"/>
</dbReference>
<evidence type="ECO:0000313" key="2">
    <source>
        <dbReference type="EMBL" id="KAK6537611.1"/>
    </source>
</evidence>
<dbReference type="Pfam" id="PF10433">
    <property type="entry name" value="Beta-prop_RSE1_1st"/>
    <property type="match status" value="1"/>
</dbReference>
<evidence type="ECO:0000313" key="3">
    <source>
        <dbReference type="Proteomes" id="UP001365542"/>
    </source>
</evidence>
<proteinExistence type="predicted"/>
<dbReference type="InterPro" id="IPR050358">
    <property type="entry name" value="RSE1/DDB1/CFT1"/>
</dbReference>
<name>A0AAV9X7I0_9PEZI</name>
<sequence length="1331" mass="148615">MEDNNTVQIYAPNLQGEYTIQNVSFSEVYNRLKDEETANLLPRATEFGPKYGLLSECLSPSPVIHSILSASIRCGTDDRYVVFIGERHLELRRLTERLNLELLATKSDFFCKIRSAGLIDLTKGSRPSNVVYDHIKQEEHGSPFPSSSRTPFRIPKQVVVIALESGDLAFVYVDVTAKGKLEFVVSTHKISPEQPKVGHVGKEIAVDADSRAMAVSAWGESFRLYETHDAESMMQRMANGQPFLPLRHEKTFQVPGTIIRLEFLRSHDPNLVVFMVLFVNKLKQSRLLLYEWNRTYPISRAVQLSQDGLRLPDKCAIPLHIIPLTIPTFFAMVCETAIYVGKAADITGGNPKWKNFPIPMSSPRDDKLVTSWARPYRNAGYAQRNDDFYIVKENGELFWIYVNNNQSGYGPSIETVQSGKLTGAVGKAFTFHEARTESSSDLLVAAGEASAGGTYLITPKRPGAPSPQNPLFIQEIFNWSPMFDSDILNLKSSDHNHLASPRGRLYACTGFGEHGAISEIRQGIECRPATEIENQDPVTKVIPLHGSAGRGCFVLLCLVLGTNLWYLPYNSLDPSDAGDLTSLRIGENVKTLAAKVVDGRCVQVTTDGVYSTILDENDVESEVQVPSPGQEWDCPDGHTIVAAALRSDTIVLVVRFQGTHYLWNMALQPISNGHQDRFLLRRGEPLGISSQPTFLDFLEIGKCTYLIVESGGLSLNFYELDVAGSLVPRLQLATNEGLDMNRDGEAISTQAQSPVCESVCLLESEGKTFLLCGLRNGYVFYGQLDVDKLEFKLLKRVRIGRLPVLVSTRELHADRALAQSTHSLHQLTIESGELIVTPVIFNQAVEPSVEAVCHLNHDFRSTQFPDPIICATDSSIIVAMLSRMPTICTRQLEVKETPSKLLYIENEDLLAVVCFRPGSYLTYGIEDIKKSASSTILFLDPKSGEILSTRELKDSKYNEPIFNKRKEKIHCLCSWTFPDKSVSWNCVLVGTSYQSSDDQARKGRILVLSVKYHNQGIDKRLEIRKRNQIACPEPVYSLAAYGESSIIYGSERTLSKIELVRNTHGQWKFEGHITQTVFSTPTQITVQEEKGLIWVSSTRDALSVYQVKDTPTPSLQRLYSDDCERAGRSHVQIEENFFLTTDRDEGLLGLWMPPDRRAHTNFTKTFEAYLPNSIATLRSGDLRAPWKPRNKNIPGIVRPDVDIIGTCFDGSMYHFTILDSAATDLLVYLQQTYLRVAYPKGKSKPMHRREQEMLKEGSMRHVDGGILAQALEGGMEWLDMVARGDQGILEGLVVEVFKTGGGKGLQLVKEGMSTREVVEVYLGQLLGEIVL</sequence>
<feature type="domain" description="RSE1/DDB1/CPSF1 first beta-propeller" evidence="1">
    <location>
        <begin position="64"/>
        <end position="476"/>
    </location>
</feature>
<gene>
    <name evidence="2" type="ORF">TWF694_011791</name>
</gene>
<dbReference type="Gene3D" id="2.130.10.10">
    <property type="entry name" value="YVTN repeat-like/Quinoprotein amine dehydrogenase"/>
    <property type="match status" value="2"/>
</dbReference>
<dbReference type="Proteomes" id="UP001365542">
    <property type="component" value="Unassembled WGS sequence"/>
</dbReference>
<dbReference type="PANTHER" id="PTHR10644">
    <property type="entry name" value="DNA REPAIR/RNA PROCESSING CPSF FAMILY"/>
    <property type="match status" value="1"/>
</dbReference>
<organism evidence="2 3">
    <name type="scientific">Orbilia ellipsospora</name>
    <dbReference type="NCBI Taxonomy" id="2528407"/>
    <lineage>
        <taxon>Eukaryota</taxon>
        <taxon>Fungi</taxon>
        <taxon>Dikarya</taxon>
        <taxon>Ascomycota</taxon>
        <taxon>Pezizomycotina</taxon>
        <taxon>Orbiliomycetes</taxon>
        <taxon>Orbiliales</taxon>
        <taxon>Orbiliaceae</taxon>
        <taxon>Orbilia</taxon>
    </lineage>
</organism>
<dbReference type="EMBL" id="JAVHJO010000009">
    <property type="protein sequence ID" value="KAK6537611.1"/>
    <property type="molecule type" value="Genomic_DNA"/>
</dbReference>